<dbReference type="Proteomes" id="UP000051547">
    <property type="component" value="Unassembled WGS sequence"/>
</dbReference>
<sequence length="83" mass="9941">MSLALHIEEDVHPLFRRRRHTAHHHWQYRAYDNVYSSIPCQLQSAITTMMTGRAMVVRKTLFTIFSKQIEARSKVMHRITWNC</sequence>
<protein>
    <submittedName>
        <fullName evidence="1">Uncharacterized protein</fullName>
    </submittedName>
</protein>
<dbReference type="AlphaFoldDB" id="A0A0R2TDC6"/>
<reference evidence="1 2" key="1">
    <citation type="submission" date="2015-10" db="EMBL/GenBank/DDBJ databases">
        <title>Metagenome-Assembled Genomes uncover a global brackish microbiome.</title>
        <authorList>
            <person name="Hugerth L.W."/>
            <person name="Larsson J."/>
            <person name="Alneberg J."/>
            <person name="Lindh M.V."/>
            <person name="Legrand C."/>
            <person name="Pinhassi J."/>
            <person name="Andersson A.F."/>
        </authorList>
    </citation>
    <scope>NUCLEOTIDE SEQUENCE [LARGE SCALE GENOMIC DNA]</scope>
    <source>
        <strain evidence="1">BACL4 MAG-120920-bin41</strain>
    </source>
</reference>
<dbReference type="EMBL" id="LIBE01000123">
    <property type="protein sequence ID" value="KRO84878.1"/>
    <property type="molecule type" value="Genomic_DNA"/>
</dbReference>
<evidence type="ECO:0000313" key="1">
    <source>
        <dbReference type="EMBL" id="KRO84878.1"/>
    </source>
</evidence>
<organism evidence="1 2">
    <name type="scientific">OM182 bacterium BACL3 MAG-120920-bin41</name>
    <dbReference type="NCBI Taxonomy" id="1655580"/>
    <lineage>
        <taxon>Bacteria</taxon>
        <taxon>Pseudomonadati</taxon>
        <taxon>Pseudomonadota</taxon>
        <taxon>Gammaproteobacteria</taxon>
        <taxon>OMG group</taxon>
        <taxon>OM182 clade</taxon>
    </lineage>
</organism>
<gene>
    <name evidence="1" type="ORF">ABR72_06890</name>
</gene>
<comment type="caution">
    <text evidence="1">The sequence shown here is derived from an EMBL/GenBank/DDBJ whole genome shotgun (WGS) entry which is preliminary data.</text>
</comment>
<name>A0A0R2TDC6_9GAMM</name>
<proteinExistence type="predicted"/>
<evidence type="ECO:0000313" key="2">
    <source>
        <dbReference type="Proteomes" id="UP000051547"/>
    </source>
</evidence>
<accession>A0A0R2TDC6</accession>